<proteinExistence type="predicted"/>
<evidence type="ECO:0000313" key="1">
    <source>
        <dbReference type="EMBL" id="CAA2631968.1"/>
    </source>
</evidence>
<protein>
    <submittedName>
        <fullName evidence="1">Uncharacterized protein</fullName>
    </submittedName>
</protein>
<evidence type="ECO:0000313" key="2">
    <source>
        <dbReference type="Proteomes" id="UP001189122"/>
    </source>
</evidence>
<dbReference type="AlphaFoldDB" id="A0A7I8JN25"/>
<dbReference type="Proteomes" id="UP001189122">
    <property type="component" value="Unassembled WGS sequence"/>
</dbReference>
<dbReference type="EMBL" id="LR743601">
    <property type="protein sequence ID" value="CAA2631968.1"/>
    <property type="molecule type" value="Genomic_DNA"/>
</dbReference>
<keyword evidence="2" id="KW-1185">Reference proteome</keyword>
<sequence>MGKYMEKTSASLIPYTFEEVNKCYKDTTMMDIKNDNF</sequence>
<accession>A0A7I8JN25</accession>
<reference evidence="1 2" key="1">
    <citation type="submission" date="2019-12" db="EMBL/GenBank/DDBJ databases">
        <authorList>
            <person name="Scholz U."/>
            <person name="Mascher M."/>
            <person name="Fiebig A."/>
        </authorList>
    </citation>
    <scope>NUCLEOTIDE SEQUENCE</scope>
</reference>
<dbReference type="EMBL" id="CACRZD030000014">
    <property type="protein sequence ID" value="CAA6671211.1"/>
    <property type="molecule type" value="Genomic_DNA"/>
</dbReference>
<gene>
    <name evidence="1" type="ORF">SI7747_14017616</name>
</gene>
<organism evidence="1">
    <name type="scientific">Spirodela intermedia</name>
    <name type="common">Intermediate duckweed</name>
    <dbReference type="NCBI Taxonomy" id="51605"/>
    <lineage>
        <taxon>Eukaryota</taxon>
        <taxon>Viridiplantae</taxon>
        <taxon>Streptophyta</taxon>
        <taxon>Embryophyta</taxon>
        <taxon>Tracheophyta</taxon>
        <taxon>Spermatophyta</taxon>
        <taxon>Magnoliopsida</taxon>
        <taxon>Liliopsida</taxon>
        <taxon>Araceae</taxon>
        <taxon>Lemnoideae</taxon>
        <taxon>Spirodela</taxon>
    </lineage>
</organism>
<name>A0A7I8JN25_SPIIN</name>